<comment type="caution">
    <text evidence="1">The sequence shown here is derived from an EMBL/GenBank/DDBJ whole genome shotgun (WGS) entry which is preliminary data.</text>
</comment>
<reference evidence="1 2" key="1">
    <citation type="journal article" date="2023" name="Science">
        <title>Complex scaffold remodeling in plant triterpene biosynthesis.</title>
        <authorList>
            <person name="De La Pena R."/>
            <person name="Hodgson H."/>
            <person name="Liu J.C."/>
            <person name="Stephenson M.J."/>
            <person name="Martin A.C."/>
            <person name="Owen C."/>
            <person name="Harkess A."/>
            <person name="Leebens-Mack J."/>
            <person name="Jimenez L.E."/>
            <person name="Osbourn A."/>
            <person name="Sattely E.S."/>
        </authorList>
    </citation>
    <scope>NUCLEOTIDE SEQUENCE [LARGE SCALE GENOMIC DNA]</scope>
    <source>
        <strain evidence="2">cv. JPN11</strain>
        <tissue evidence="1">Leaf</tissue>
    </source>
</reference>
<dbReference type="Proteomes" id="UP001164539">
    <property type="component" value="Chromosome 8"/>
</dbReference>
<evidence type="ECO:0000313" key="2">
    <source>
        <dbReference type="Proteomes" id="UP001164539"/>
    </source>
</evidence>
<sequence>MDSGDSPENAADKDEDEAPLVSDTFTSVQLTDAPILLLVYFHKALRAELVELRRLAITTLERGYHDHELILELQRRFEFLKLVYKYHCAAEDEVIFLALDVHIKNVVSTYSLEHKSIDELFDSISDSLNVLLEGCENLSKPFKELVFCIGTISTFICQHMLKEEEQVFPLLKQQFSSKEQASLVCQFLCSIPVILLEAILPWMFSFLSQDEKVDVRHCIKEILPEETSLQEVLISWLDNTSQPTFWVFLKNGKVPKHLDGTANMKSIPDLLQSNECSGENHHGKKVCDLHNNVGCIPLNGLLLWHRTLTKDLEGILDNLFQMKSSNVFSDLHSVVVQLKFLVDVLTFYSTALEKIYYPAINELPSGCPAPPKEQFRVEALQKLLYHYFQNGMPACKFVEKLLWELESLLMDVRKQFAFQETEVFPICGQNCNPEMQQQLLYRSFYMMPLELLKCVIIWFSAYLSEDESRSILHGINQGDPLVNRSFAYLLHEWFRIGYSGKTSVENFRMNLQKIFRSRYTFLFEQIKEAVESSSLHPDIQSFKGTKQIKMEPISNEESKCYLDSTSSESGSTRSYKILYLNGTSLHISFPQTFQPFPKFSVEKGFNSSSIDEPIPVDLIFFFHKALKKDLEYLVFGSAQLAENALFLMDFHRRFHLIQFLYQIHSDAEDEIAFPALEAKGKLQNISHAYSIDHRLEGEHFTKVSNILIEMLELQASVSIIESTEQDQRMLKYHQLCIRLQDICKSMHKLLSEHIYREETELWPLFRECFSIEEQEKIIKCILGRIRAETLQDMIPWLMASLTPQEQNTMMSLWRSATKNTMFEEWLREWWEGYDLTKVEVESSISPSFTADPLEIISTYLSKEVIDEKKGETFRIEGSKSVQNNYNENDIQSLEKSNVDNKDQIPNKEQSNYECSECTKHYSDDDKKRCDEGVDVMYWADNPHQNFPGSQKCRNHENLQAVSQENLLAAIRRVFCDSSLDPQKKSYIIQNLLMSRWITGQQIAHSKVTISSNGEEIPGQHPSYRDPVKQIFGCKHYKRNCKLVAPCCSQLYTCIRCHDEVADHSLDRKSISKMICMKCLVIQPVGSTCSTASCNNLSMARYYCRICKLFDDEREIYHCPYCNLCRVGKGLGIDYFHCMNCNACMSRSLSVHICREKSLMDNCPICHEDLFSSNSPVKALPCGHIMHSACFQDYTCTHYTCPICSKSLGDMQVYFRMLDALLAEEKIPEEYSCQTQAILCNDCEKKGVAPFHWLYHKCSYCGSYNTRVL</sequence>
<gene>
    <name evidence="1" type="ORF">OWV82_014480</name>
</gene>
<name>A0ACC1XKY3_MELAZ</name>
<organism evidence="1 2">
    <name type="scientific">Melia azedarach</name>
    <name type="common">Chinaberry tree</name>
    <dbReference type="NCBI Taxonomy" id="155640"/>
    <lineage>
        <taxon>Eukaryota</taxon>
        <taxon>Viridiplantae</taxon>
        <taxon>Streptophyta</taxon>
        <taxon>Embryophyta</taxon>
        <taxon>Tracheophyta</taxon>
        <taxon>Spermatophyta</taxon>
        <taxon>Magnoliopsida</taxon>
        <taxon>eudicotyledons</taxon>
        <taxon>Gunneridae</taxon>
        <taxon>Pentapetalae</taxon>
        <taxon>rosids</taxon>
        <taxon>malvids</taxon>
        <taxon>Sapindales</taxon>
        <taxon>Meliaceae</taxon>
        <taxon>Melia</taxon>
    </lineage>
</organism>
<accession>A0ACC1XKY3</accession>
<proteinExistence type="predicted"/>
<dbReference type="EMBL" id="CM051401">
    <property type="protein sequence ID" value="KAJ4712191.1"/>
    <property type="molecule type" value="Genomic_DNA"/>
</dbReference>
<protein>
    <submittedName>
        <fullName evidence="1">Zinc finger protein</fullName>
    </submittedName>
</protein>
<evidence type="ECO:0000313" key="1">
    <source>
        <dbReference type="EMBL" id="KAJ4712191.1"/>
    </source>
</evidence>
<keyword evidence="2" id="KW-1185">Reference proteome</keyword>